<name>A0A084G7N7_PSEDA</name>
<dbReference type="KEGG" id="sapo:SAPIO_CDS4805"/>
<dbReference type="PANTHER" id="PTHR43135">
    <property type="entry name" value="ALPHA-D-RIBOSE 1-METHYLPHOSPHONATE 5-TRIPHOSPHATE DIPHOSPHATASE"/>
    <property type="match status" value="1"/>
</dbReference>
<keyword evidence="4" id="KW-1185">Reference proteome</keyword>
<dbReference type="SUPFAM" id="SSF51556">
    <property type="entry name" value="Metallo-dependent hydrolases"/>
    <property type="match status" value="1"/>
</dbReference>
<dbReference type="InterPro" id="IPR006680">
    <property type="entry name" value="Amidohydro-rel"/>
</dbReference>
<organism evidence="3 4">
    <name type="scientific">Pseudallescheria apiosperma</name>
    <name type="common">Scedosporium apiospermum</name>
    <dbReference type="NCBI Taxonomy" id="563466"/>
    <lineage>
        <taxon>Eukaryota</taxon>
        <taxon>Fungi</taxon>
        <taxon>Dikarya</taxon>
        <taxon>Ascomycota</taxon>
        <taxon>Pezizomycotina</taxon>
        <taxon>Sordariomycetes</taxon>
        <taxon>Hypocreomycetidae</taxon>
        <taxon>Microascales</taxon>
        <taxon>Microascaceae</taxon>
        <taxon>Scedosporium</taxon>
    </lineage>
</organism>
<feature type="region of interest" description="Disordered" evidence="1">
    <location>
        <begin position="411"/>
        <end position="432"/>
    </location>
</feature>
<reference evidence="3 4" key="1">
    <citation type="journal article" date="2014" name="Genome Announc.">
        <title>Draft genome sequence of the pathogenic fungus Scedosporium apiospermum.</title>
        <authorList>
            <person name="Vandeputte P."/>
            <person name="Ghamrawi S."/>
            <person name="Rechenmann M."/>
            <person name="Iltis A."/>
            <person name="Giraud S."/>
            <person name="Fleury M."/>
            <person name="Thornton C."/>
            <person name="Delhaes L."/>
            <person name="Meyer W."/>
            <person name="Papon N."/>
            <person name="Bouchara J.P."/>
        </authorList>
    </citation>
    <scope>NUCLEOTIDE SEQUENCE [LARGE SCALE GENOMIC DNA]</scope>
    <source>
        <strain evidence="3 4">IHEM 14462</strain>
    </source>
</reference>
<dbReference type="Pfam" id="PF01979">
    <property type="entry name" value="Amidohydro_1"/>
    <property type="match status" value="1"/>
</dbReference>
<dbReference type="Proteomes" id="UP000028545">
    <property type="component" value="Unassembled WGS sequence"/>
</dbReference>
<feature type="compositionally biased region" description="Polar residues" evidence="1">
    <location>
        <begin position="411"/>
        <end position="423"/>
    </location>
</feature>
<sequence>MAYLSNKGAWGQHSTQHSPPALNGPSLAVKPHSLKQYLTLRNCLAAGLITWLGAYVGPLARETQPEAPPLTPQRYEEILQQCESIGSTPLIPRPQDPSGGVTSSLILPGSANIMGGEAVPIKNTQRSGRFDETLVEDLLLERGVAAKDRQRYMKLACGENPKQVYSHTRLTDAWILRAHLEKARKLRQAQDEYCSAAASAGSKFAFVQRHGAFPADIALEPTIALLRGQSSMHIHCYLPEDMETMLRLTSEYGISIRGFHHATGAWQVPEMLKTKAQNITVATFAEFGLFKWESYSANLAAGKILDDNGIAVAYKSDHSLAETNAKYLVYQAGIAHAFHLPEDKALQAITSVPAKALNLDHRIGYLQPGYDAGIVVWDSHPLTVGATPLQVFIDGAPQLQDDQVKHSIGSTFQDTNTGASSPTAPRMRAVPQEGDKTDFCWRARASNANFLITGVSTTFLKDHPLVPAFWRDREGTNMTLVINDGKISCLGSEHDCQEAATEVLHYDSTLTLHLSQGHVLPGLTAVTASLGMSEILLAPSSSNGMENPAAGISIPGAIDYAKFGVQLQGRAFARARMGGVTRAVSPPLSLGGVVIGVSVGINTDTSKSLHNGGIFQSDVALHLGLDTSAQYVRGTISAAVRDIRRLIRDGEGNQKGSIFGDVAKGKLPLVVHTNNHWDMQQLISIKNDFPNVKLVILGGSEAPLVAAELSASKIPVILTENRPAPEEFRHRDAVVGPPLTPSVARLLIEAGVEIALSISPRQLPLDYRLHALPLEAGWAAKYAGLSDAEAVRLISSSVEDILGLGRAKDLVIWEGSPLEFGGAVVLSFAQQNGKTEATSRLEISSCWPDEEDV</sequence>
<dbReference type="RefSeq" id="XP_016643148.1">
    <property type="nucleotide sequence ID" value="XM_016787269.1"/>
</dbReference>
<dbReference type="VEuPathDB" id="FungiDB:SAPIO_CDS4805"/>
<dbReference type="OrthoDB" id="10258955at2759"/>
<dbReference type="GO" id="GO:0016787">
    <property type="term" value="F:hydrolase activity"/>
    <property type="evidence" value="ECO:0007669"/>
    <property type="project" value="InterPro"/>
</dbReference>
<feature type="domain" description="Amidohydrolase-related" evidence="2">
    <location>
        <begin position="242"/>
        <end position="395"/>
    </location>
</feature>
<evidence type="ECO:0000313" key="4">
    <source>
        <dbReference type="Proteomes" id="UP000028545"/>
    </source>
</evidence>
<proteinExistence type="predicted"/>
<dbReference type="OMA" id="HTRMGNA"/>
<dbReference type="GeneID" id="27723877"/>
<dbReference type="PANTHER" id="PTHR43135:SF3">
    <property type="entry name" value="ALPHA-D-RIBOSE 1-METHYLPHOSPHONATE 5-TRIPHOSPHATE DIPHOSPHATASE"/>
    <property type="match status" value="1"/>
</dbReference>
<dbReference type="EMBL" id="JOWA01000094">
    <property type="protein sequence ID" value="KEZ43349.1"/>
    <property type="molecule type" value="Genomic_DNA"/>
</dbReference>
<protein>
    <recommendedName>
        <fullName evidence="2">Amidohydrolase-related domain-containing protein</fullName>
    </recommendedName>
</protein>
<dbReference type="InterPro" id="IPR032466">
    <property type="entry name" value="Metal_Hydrolase"/>
</dbReference>
<dbReference type="Gene3D" id="3.20.20.140">
    <property type="entry name" value="Metal-dependent hydrolases"/>
    <property type="match status" value="2"/>
</dbReference>
<comment type="caution">
    <text evidence="3">The sequence shown here is derived from an EMBL/GenBank/DDBJ whole genome shotgun (WGS) entry which is preliminary data.</text>
</comment>
<dbReference type="HOGENOM" id="CLU_006273_1_1_1"/>
<feature type="region of interest" description="Disordered" evidence="1">
    <location>
        <begin position="1"/>
        <end position="24"/>
    </location>
</feature>
<evidence type="ECO:0000256" key="1">
    <source>
        <dbReference type="SAM" id="MobiDB-lite"/>
    </source>
</evidence>
<dbReference type="AlphaFoldDB" id="A0A084G7N7"/>
<evidence type="ECO:0000313" key="3">
    <source>
        <dbReference type="EMBL" id="KEZ43349.1"/>
    </source>
</evidence>
<evidence type="ECO:0000259" key="2">
    <source>
        <dbReference type="Pfam" id="PF01979"/>
    </source>
</evidence>
<accession>A0A084G7N7</accession>
<dbReference type="InterPro" id="IPR051781">
    <property type="entry name" value="Metallo-dep_Hydrolase"/>
</dbReference>
<gene>
    <name evidence="3" type="ORF">SAPIO_CDS4805</name>
</gene>